<protein>
    <recommendedName>
        <fullName evidence="7 8">Polyphosphate kinase</fullName>
        <ecNumber evidence="7 8">2.7.4.1</ecNumber>
    </recommendedName>
    <alternativeName>
        <fullName evidence="7">ATP-polyphosphate phosphotransferase</fullName>
    </alternativeName>
    <alternativeName>
        <fullName evidence="7">Polyphosphoric acid kinase</fullName>
    </alternativeName>
</protein>
<dbReference type="GO" id="GO:0009358">
    <property type="term" value="C:polyphosphate kinase complex"/>
    <property type="evidence" value="ECO:0007669"/>
    <property type="project" value="InterPro"/>
</dbReference>
<dbReference type="RefSeq" id="WP_227118811.1">
    <property type="nucleotide sequence ID" value="NZ_LT598928.1"/>
</dbReference>
<dbReference type="GO" id="GO:0046872">
    <property type="term" value="F:metal ion binding"/>
    <property type="evidence" value="ECO:0007669"/>
    <property type="project" value="UniProtKB-KW"/>
</dbReference>
<dbReference type="InterPro" id="IPR003414">
    <property type="entry name" value="PP_kinase"/>
</dbReference>
<dbReference type="Pfam" id="PF17941">
    <property type="entry name" value="PP_kinase_C_1"/>
    <property type="match status" value="1"/>
</dbReference>
<evidence type="ECO:0000256" key="5">
    <source>
        <dbReference type="ARBA" id="ARBA00022840"/>
    </source>
</evidence>
<feature type="binding site" evidence="7">
    <location>
        <position position="592"/>
    </location>
    <ligand>
        <name>ATP</name>
        <dbReference type="ChEBI" id="CHEBI:30616"/>
    </ligand>
</feature>
<evidence type="ECO:0000256" key="4">
    <source>
        <dbReference type="ARBA" id="ARBA00022777"/>
    </source>
</evidence>
<keyword evidence="7" id="KW-0479">Metal-binding</keyword>
<evidence type="ECO:0000256" key="3">
    <source>
        <dbReference type="ARBA" id="ARBA00022741"/>
    </source>
</evidence>
<feature type="region of interest" description="Disordered" evidence="9">
    <location>
        <begin position="687"/>
        <end position="734"/>
    </location>
</feature>
<dbReference type="AlphaFoldDB" id="A0A212KA83"/>
<keyword evidence="4 7" id="KW-0418">Kinase</keyword>
<feature type="binding site" evidence="7">
    <location>
        <position position="468"/>
    </location>
    <ligand>
        <name>ATP</name>
        <dbReference type="ChEBI" id="CHEBI:30616"/>
    </ligand>
</feature>
<organism evidence="11">
    <name type="scientific">uncultured Desulfovibrio sp</name>
    <dbReference type="NCBI Taxonomy" id="167968"/>
    <lineage>
        <taxon>Bacteria</taxon>
        <taxon>Pseudomonadati</taxon>
        <taxon>Thermodesulfobacteriota</taxon>
        <taxon>Desulfovibrionia</taxon>
        <taxon>Desulfovibrionales</taxon>
        <taxon>Desulfovibrionaceae</taxon>
        <taxon>Desulfovibrio</taxon>
        <taxon>environmental samples</taxon>
    </lineage>
</organism>
<dbReference type="EC" id="2.7.4.1" evidence="7 8"/>
<comment type="similarity">
    <text evidence="7 8">Belongs to the polyphosphate kinase 1 (PPK1) family.</text>
</comment>
<evidence type="ECO:0000256" key="1">
    <source>
        <dbReference type="ARBA" id="ARBA00022553"/>
    </source>
</evidence>
<dbReference type="Gene3D" id="1.20.58.310">
    <property type="entry name" value="Polyphosphate kinase N-terminal domain"/>
    <property type="match status" value="1"/>
</dbReference>
<gene>
    <name evidence="7 11" type="primary">ppk</name>
    <name evidence="11" type="ORF">KM92DES2_12487</name>
</gene>
<dbReference type="Gene3D" id="3.30.870.10">
    <property type="entry name" value="Endonuclease Chain A"/>
    <property type="match status" value="2"/>
</dbReference>
<dbReference type="InterPro" id="IPR025200">
    <property type="entry name" value="PPK_C_dom2"/>
</dbReference>
<evidence type="ECO:0000313" key="11">
    <source>
        <dbReference type="EMBL" id="SBW08405.1"/>
    </source>
</evidence>
<accession>A0A212KA83</accession>
<dbReference type="Pfam" id="PF13090">
    <property type="entry name" value="PP_kinase_C"/>
    <property type="match status" value="1"/>
</dbReference>
<dbReference type="PIRSF" id="PIRSF015589">
    <property type="entry name" value="PP_kinase"/>
    <property type="match status" value="1"/>
</dbReference>
<dbReference type="NCBIfam" id="NF003917">
    <property type="entry name" value="PRK05443.1-1"/>
    <property type="match status" value="1"/>
</dbReference>
<evidence type="ECO:0000256" key="7">
    <source>
        <dbReference type="HAMAP-Rule" id="MF_00347"/>
    </source>
</evidence>
<keyword evidence="5 7" id="KW-0067">ATP-binding</keyword>
<dbReference type="PANTHER" id="PTHR30218:SF0">
    <property type="entry name" value="POLYPHOSPHATE KINASE"/>
    <property type="match status" value="1"/>
</dbReference>
<keyword evidence="1 7" id="KW-0597">Phosphoprotein</keyword>
<name>A0A212KA83_9BACT</name>
<dbReference type="Pfam" id="PF02503">
    <property type="entry name" value="PP_kinase"/>
    <property type="match status" value="1"/>
</dbReference>
<dbReference type="InterPro" id="IPR036832">
    <property type="entry name" value="PPK_N_dom_sf"/>
</dbReference>
<dbReference type="GO" id="GO:0005524">
    <property type="term" value="F:ATP binding"/>
    <property type="evidence" value="ECO:0007669"/>
    <property type="project" value="UniProtKB-KW"/>
</dbReference>
<evidence type="ECO:0000256" key="6">
    <source>
        <dbReference type="ARBA" id="ARBA00022842"/>
    </source>
</evidence>
<dbReference type="GO" id="GO:0006799">
    <property type="term" value="P:polyphosphate biosynthetic process"/>
    <property type="evidence" value="ECO:0007669"/>
    <property type="project" value="UniProtKB-UniRule"/>
</dbReference>
<comment type="catalytic activity">
    <reaction evidence="7 8">
        <text>[phosphate](n) + ATP = [phosphate](n+1) + ADP</text>
        <dbReference type="Rhea" id="RHEA:19573"/>
        <dbReference type="Rhea" id="RHEA-COMP:9859"/>
        <dbReference type="Rhea" id="RHEA-COMP:14280"/>
        <dbReference type="ChEBI" id="CHEBI:16838"/>
        <dbReference type="ChEBI" id="CHEBI:30616"/>
        <dbReference type="ChEBI" id="CHEBI:456216"/>
        <dbReference type="EC" id="2.7.4.1"/>
    </reaction>
</comment>
<dbReference type="SUPFAM" id="SSF140356">
    <property type="entry name" value="PPK N-terminal domain-like"/>
    <property type="match status" value="1"/>
</dbReference>
<dbReference type="EMBL" id="FLUP01000001">
    <property type="protein sequence ID" value="SBW08405.1"/>
    <property type="molecule type" value="Genomic_DNA"/>
</dbReference>
<feature type="binding site" evidence="7">
    <location>
        <position position="375"/>
    </location>
    <ligand>
        <name>Mg(2+)</name>
        <dbReference type="ChEBI" id="CHEBI:18420"/>
    </ligand>
</feature>
<dbReference type="SUPFAM" id="SSF56024">
    <property type="entry name" value="Phospholipase D/nuclease"/>
    <property type="match status" value="2"/>
</dbReference>
<keyword evidence="3 7" id="KW-0547">Nucleotide-binding</keyword>
<feature type="binding site" evidence="7">
    <location>
        <position position="405"/>
    </location>
    <ligand>
        <name>Mg(2+)</name>
        <dbReference type="ChEBI" id="CHEBI:18420"/>
    </ligand>
</feature>
<dbReference type="InterPro" id="IPR041108">
    <property type="entry name" value="PP_kinase_C_1"/>
</dbReference>
<dbReference type="InterPro" id="IPR036830">
    <property type="entry name" value="PP_kinase_middle_dom_sf"/>
</dbReference>
<dbReference type="NCBIfam" id="TIGR03705">
    <property type="entry name" value="poly_P_kin"/>
    <property type="match status" value="1"/>
</dbReference>
<evidence type="ECO:0000256" key="2">
    <source>
        <dbReference type="ARBA" id="ARBA00022679"/>
    </source>
</evidence>
<keyword evidence="6 7" id="KW-0460">Magnesium</keyword>
<dbReference type="HAMAP" id="MF_00347">
    <property type="entry name" value="Polyphosphate_kinase"/>
    <property type="match status" value="1"/>
</dbReference>
<feature type="binding site" evidence="7">
    <location>
        <position position="45"/>
    </location>
    <ligand>
        <name>ATP</name>
        <dbReference type="ChEBI" id="CHEBI:30616"/>
    </ligand>
</feature>
<sequence>MKPSAVMNNRELSWLSFNERILQEARDHSTPLMQRLRFLGIFSSNQDEFIKVRVASLVRLTRSKSKIKPLLMGGLTPDEALQRVNDKAATAQTAFRETYEEVLDAMEHEGIRVRDETELSEGQDAFCRGYFGNVVYPQLVPLILNKSARLPFLQDSQIYHAVKMESDAAPGKCRYAVLRIPVNAACPRFVEMPSSPGCHDIIFVDDIIRLCLNNIFFMFNYDRISAYTFKVMRDAELSLDDDVSKSLIEKMEEGLEHRLRGRPVRLIYDSAMPEDLLFLLASKLNLKKSELDPGARYHMMRSLMNFPRVRPDLENAVMPALTHPDIKPFSSILKVVRNKDILLHFPYHTFNHVVEFLCEAAIDPKVTDISITLYRTADHSRIINALINAAQNGKRVTACVELMARFDEERNVKSIDMLHQGGVRVIHGLKDLKVHSKVILVERVEGSKKTGYVYIGTGNFNEDTARLYSDMGLLTANPGFAEDARTIFNFLNASHKPVSCRELVAAPQCMRAFFTNAIEREIRNAKAGKKAYIHVKLNSLTDESMIRLLYRASKAGVEIRLIVRSACCLKPQVQDLSENIRAISIVDKFLEHARIALFCNNGSELAYISSADWMPRNLDRRLEVAAPVHCPALRQNLRDIFDIQWADNVKARILDGTGVNKYSKGESVAPCRSQTVLHEYYSRMAARPAADAPAAQPPTSRGKKERTPAAKSRRPARKPPSAVQGDMADALTET</sequence>
<feature type="compositionally biased region" description="Low complexity" evidence="9">
    <location>
        <begin position="687"/>
        <end position="698"/>
    </location>
</feature>
<feature type="binding site" evidence="7">
    <location>
        <position position="564"/>
    </location>
    <ligand>
        <name>ATP</name>
        <dbReference type="ChEBI" id="CHEBI:30616"/>
    </ligand>
</feature>
<proteinExistence type="inferred from homology"/>
<comment type="PTM">
    <text evidence="7 8">An intermediate of this reaction is the autophosphorylated ppk in which a phosphate is covalently linked to a histidine residue through a N-P bond.</text>
</comment>
<dbReference type="SUPFAM" id="SSF143724">
    <property type="entry name" value="PHP14-like"/>
    <property type="match status" value="1"/>
</dbReference>
<dbReference type="InterPro" id="IPR025198">
    <property type="entry name" value="PPK_N_dom"/>
</dbReference>
<reference evidence="11" key="1">
    <citation type="submission" date="2016-04" db="EMBL/GenBank/DDBJ databases">
        <authorList>
            <person name="Evans L.H."/>
            <person name="Alamgir A."/>
            <person name="Owens N."/>
            <person name="Weber N.D."/>
            <person name="Virtaneva K."/>
            <person name="Barbian K."/>
            <person name="Babar A."/>
            <person name="Rosenke K."/>
        </authorList>
    </citation>
    <scope>NUCLEOTIDE SEQUENCE</scope>
    <source>
        <strain evidence="11">92-2</strain>
    </source>
</reference>
<dbReference type="Gene3D" id="3.30.1840.10">
    <property type="entry name" value="Polyphosphate kinase middle domain"/>
    <property type="match status" value="1"/>
</dbReference>
<evidence type="ECO:0000259" key="10">
    <source>
        <dbReference type="PROSITE" id="PS50035"/>
    </source>
</evidence>
<feature type="active site" description="Phosphohistidine intermediate" evidence="7">
    <location>
        <position position="435"/>
    </location>
</feature>
<feature type="domain" description="PLD phosphodiesterase" evidence="10">
    <location>
        <begin position="430"/>
        <end position="464"/>
    </location>
</feature>
<dbReference type="PANTHER" id="PTHR30218">
    <property type="entry name" value="POLYPHOSPHATE KINASE"/>
    <property type="match status" value="1"/>
</dbReference>
<dbReference type="CDD" id="cd09167">
    <property type="entry name" value="PLDc_EcPPK1_C2_like"/>
    <property type="match status" value="1"/>
</dbReference>
<evidence type="ECO:0000256" key="8">
    <source>
        <dbReference type="RuleBase" id="RU003800"/>
    </source>
</evidence>
<dbReference type="GO" id="GO:0008976">
    <property type="term" value="F:polyphosphate kinase activity"/>
    <property type="evidence" value="ECO:0007669"/>
    <property type="project" value="UniProtKB-UniRule"/>
</dbReference>
<dbReference type="PROSITE" id="PS50035">
    <property type="entry name" value="PLD"/>
    <property type="match status" value="1"/>
</dbReference>
<evidence type="ECO:0000256" key="9">
    <source>
        <dbReference type="SAM" id="MobiDB-lite"/>
    </source>
</evidence>
<dbReference type="InterPro" id="IPR024953">
    <property type="entry name" value="PP_kinase_middle"/>
</dbReference>
<comment type="function">
    <text evidence="7 8">Catalyzes the reversible transfer of the terminal phosphate of ATP to form a long-chain polyphosphate (polyP).</text>
</comment>
<keyword evidence="2 7" id="KW-0808">Transferase</keyword>
<comment type="cofactor">
    <cofactor evidence="7">
        <name>Mg(2+)</name>
        <dbReference type="ChEBI" id="CHEBI:18420"/>
    </cofactor>
</comment>
<dbReference type="InterPro" id="IPR001736">
    <property type="entry name" value="PLipase_D/transphosphatidylase"/>
</dbReference>
<dbReference type="Pfam" id="PF13089">
    <property type="entry name" value="PP_kinase_N"/>
    <property type="match status" value="1"/>
</dbReference>